<proteinExistence type="predicted"/>
<keyword evidence="1" id="KW-0255">Endonuclease</keyword>
<comment type="caution">
    <text evidence="3">The sequence shown here is derived from an EMBL/GenBank/DDBJ whole genome shotgun (WGS) entry which is preliminary data.</text>
</comment>
<dbReference type="InterPro" id="IPR044094">
    <property type="entry name" value="AtsA-like_MBL-fold"/>
</dbReference>
<dbReference type="EMBL" id="JTJZ01000013">
    <property type="protein sequence ID" value="KHS53843.1"/>
    <property type="molecule type" value="Genomic_DNA"/>
</dbReference>
<dbReference type="AlphaFoldDB" id="A0A0B9A4U2"/>
<dbReference type="Pfam" id="PF23023">
    <property type="entry name" value="Anti-Pycsar_Apyc1"/>
    <property type="match status" value="1"/>
</dbReference>
<accession>A0A0B9A4U2</accession>
<dbReference type="CDD" id="cd07719">
    <property type="entry name" value="arylsulfatase_AtsA-like_MBL-fold"/>
    <property type="match status" value="1"/>
</dbReference>
<dbReference type="PATRIC" id="fig|1703.6.peg.480"/>
<reference evidence="3 4" key="1">
    <citation type="submission" date="2014-11" db="EMBL/GenBank/DDBJ databases">
        <title>Draft Genome Sequence of Brevibacterium linens AE038-8.</title>
        <authorList>
            <person name="Maizel D."/>
            <person name="Utturkar S.M."/>
            <person name="Brown S.D."/>
            <person name="Ferrero M."/>
            <person name="Rosen B.P."/>
        </authorList>
    </citation>
    <scope>NUCLEOTIDE SEQUENCE [LARGE SCALE GENOMIC DNA]</scope>
    <source>
        <strain evidence="3 4">AE038-8</strain>
    </source>
</reference>
<dbReference type="OrthoDB" id="4137979at2"/>
<evidence type="ECO:0000256" key="2">
    <source>
        <dbReference type="ARBA" id="ARBA00022801"/>
    </source>
</evidence>
<evidence type="ECO:0000256" key="1">
    <source>
        <dbReference type="ARBA" id="ARBA00022759"/>
    </source>
</evidence>
<dbReference type="Proteomes" id="UP000031488">
    <property type="component" value="Unassembled WGS sequence"/>
</dbReference>
<keyword evidence="4" id="KW-1185">Reference proteome</keyword>
<sequence length="324" mass="34288">MFTHSNTQLITLGTAAGPAIRGNENGMASAVVVDGKHYLVDFGLGCVRAAHSAGLRGQDLVAGFITHLHSDHVGELPAYLMWNWGEPVDGFTEPVSIFGPGQDKNRTDGAELAGTEQMLTCILEAFSYDLSIRVTDEARPPMSSLISAHDIDIPVLPDGSGSTCFTVYEDDRVRVSAALVDHPPVFPAFAFRFDTADGSVTFSGDTAESTALIELAQDTDILVHEAVNLDFFTAAGFDPTFINHQRMSHTSPEGAGRVAEASGAQHLVLSHLAGVATQQEWQARAQSTYSGPVTVATSGQTFTVGTPTAATEAVLKSNEVPVEA</sequence>
<dbReference type="Gene3D" id="3.60.15.10">
    <property type="entry name" value="Ribonuclease Z/Hydroxyacylglutathione hydrolase-like"/>
    <property type="match status" value="1"/>
</dbReference>
<dbReference type="RefSeq" id="WP_039206937.1">
    <property type="nucleotide sequence ID" value="NZ_JTJZ01000013.1"/>
</dbReference>
<gene>
    <name evidence="3" type="ORF">AE0388_0598</name>
</gene>
<evidence type="ECO:0000313" key="3">
    <source>
        <dbReference type="EMBL" id="KHS53843.1"/>
    </source>
</evidence>
<protein>
    <submittedName>
        <fullName evidence="3">Uncharacterized protein</fullName>
    </submittedName>
</protein>
<keyword evidence="2" id="KW-0378">Hydrolase</keyword>
<keyword evidence="1" id="KW-0540">Nuclease</keyword>
<organism evidence="3 4">
    <name type="scientific">Brevibacterium linens</name>
    <dbReference type="NCBI Taxonomy" id="1703"/>
    <lineage>
        <taxon>Bacteria</taxon>
        <taxon>Bacillati</taxon>
        <taxon>Actinomycetota</taxon>
        <taxon>Actinomycetes</taxon>
        <taxon>Micrococcales</taxon>
        <taxon>Brevibacteriaceae</taxon>
        <taxon>Brevibacterium</taxon>
    </lineage>
</organism>
<name>A0A0B9A4U2_BRELN</name>
<dbReference type="InterPro" id="IPR036866">
    <property type="entry name" value="RibonucZ/Hydroxyglut_hydro"/>
</dbReference>
<dbReference type="PANTHER" id="PTHR46018">
    <property type="entry name" value="ZINC PHOSPHODIESTERASE ELAC PROTEIN 1"/>
    <property type="match status" value="1"/>
</dbReference>
<evidence type="ECO:0000313" key="4">
    <source>
        <dbReference type="Proteomes" id="UP000031488"/>
    </source>
</evidence>
<dbReference type="SUPFAM" id="SSF56281">
    <property type="entry name" value="Metallo-hydrolase/oxidoreductase"/>
    <property type="match status" value="1"/>
</dbReference>
<dbReference type="GO" id="GO:0042781">
    <property type="term" value="F:3'-tRNA processing endoribonuclease activity"/>
    <property type="evidence" value="ECO:0007669"/>
    <property type="project" value="TreeGrafter"/>
</dbReference>
<dbReference type="PANTHER" id="PTHR46018:SF2">
    <property type="entry name" value="ZINC PHOSPHODIESTERASE ELAC PROTEIN 1"/>
    <property type="match status" value="1"/>
</dbReference>